<accession>A0A7J7JZV4</accession>
<name>A0A7J7JZV4_BUGNE</name>
<dbReference type="EMBL" id="VXIV02001554">
    <property type="protein sequence ID" value="KAF6031929.1"/>
    <property type="molecule type" value="Genomic_DNA"/>
</dbReference>
<reference evidence="1" key="1">
    <citation type="submission" date="2020-06" db="EMBL/GenBank/DDBJ databases">
        <title>Draft genome of Bugula neritina, a colonial animal packing powerful symbionts and potential medicines.</title>
        <authorList>
            <person name="Rayko M."/>
        </authorList>
    </citation>
    <scope>NUCLEOTIDE SEQUENCE [LARGE SCALE GENOMIC DNA]</scope>
    <source>
        <strain evidence="1">Kwan_BN1</strain>
    </source>
</reference>
<sequence>MGYIVNFTELLVTAKFSDFIRDSNLLTQMECIPQVSNLLLTINRIRNKDNDHVPPILAMLDLINLREKLDMTLAKFPLYTVHMREVLSRTGHRLLSDGAFNDSIL</sequence>
<gene>
    <name evidence="1" type="ORF">EB796_009749</name>
</gene>
<evidence type="ECO:0000313" key="1">
    <source>
        <dbReference type="EMBL" id="KAF6031929.1"/>
    </source>
</evidence>
<evidence type="ECO:0000313" key="2">
    <source>
        <dbReference type="Proteomes" id="UP000593567"/>
    </source>
</evidence>
<proteinExistence type="predicted"/>
<protein>
    <submittedName>
        <fullName evidence="1">Uncharacterized protein</fullName>
    </submittedName>
</protein>
<dbReference type="Proteomes" id="UP000593567">
    <property type="component" value="Unassembled WGS sequence"/>
</dbReference>
<keyword evidence="2" id="KW-1185">Reference proteome</keyword>
<comment type="caution">
    <text evidence="1">The sequence shown here is derived from an EMBL/GenBank/DDBJ whole genome shotgun (WGS) entry which is preliminary data.</text>
</comment>
<dbReference type="AlphaFoldDB" id="A0A7J7JZV4"/>
<organism evidence="1 2">
    <name type="scientific">Bugula neritina</name>
    <name type="common">Brown bryozoan</name>
    <name type="synonym">Sertularia neritina</name>
    <dbReference type="NCBI Taxonomy" id="10212"/>
    <lineage>
        <taxon>Eukaryota</taxon>
        <taxon>Metazoa</taxon>
        <taxon>Spiralia</taxon>
        <taxon>Lophotrochozoa</taxon>
        <taxon>Bryozoa</taxon>
        <taxon>Gymnolaemata</taxon>
        <taxon>Cheilostomatida</taxon>
        <taxon>Flustrina</taxon>
        <taxon>Buguloidea</taxon>
        <taxon>Bugulidae</taxon>
        <taxon>Bugula</taxon>
    </lineage>
</organism>